<keyword evidence="2" id="KW-1185">Reference proteome</keyword>
<accession>A0A392M697</accession>
<dbReference type="Proteomes" id="UP000265520">
    <property type="component" value="Unassembled WGS sequence"/>
</dbReference>
<dbReference type="PANTHER" id="PTHR33116:SF78">
    <property type="entry name" value="OS12G0587133 PROTEIN"/>
    <property type="match status" value="1"/>
</dbReference>
<organism evidence="1 2">
    <name type="scientific">Trifolium medium</name>
    <dbReference type="NCBI Taxonomy" id="97028"/>
    <lineage>
        <taxon>Eukaryota</taxon>
        <taxon>Viridiplantae</taxon>
        <taxon>Streptophyta</taxon>
        <taxon>Embryophyta</taxon>
        <taxon>Tracheophyta</taxon>
        <taxon>Spermatophyta</taxon>
        <taxon>Magnoliopsida</taxon>
        <taxon>eudicotyledons</taxon>
        <taxon>Gunneridae</taxon>
        <taxon>Pentapetalae</taxon>
        <taxon>rosids</taxon>
        <taxon>fabids</taxon>
        <taxon>Fabales</taxon>
        <taxon>Fabaceae</taxon>
        <taxon>Papilionoideae</taxon>
        <taxon>50 kb inversion clade</taxon>
        <taxon>NPAAA clade</taxon>
        <taxon>Hologalegina</taxon>
        <taxon>IRL clade</taxon>
        <taxon>Trifolieae</taxon>
        <taxon>Trifolium</taxon>
    </lineage>
</organism>
<evidence type="ECO:0000313" key="1">
    <source>
        <dbReference type="EMBL" id="MCH82962.1"/>
    </source>
</evidence>
<dbReference type="EMBL" id="LXQA010004450">
    <property type="protein sequence ID" value="MCH82962.1"/>
    <property type="molecule type" value="Genomic_DNA"/>
</dbReference>
<evidence type="ECO:0000313" key="2">
    <source>
        <dbReference type="Proteomes" id="UP000265520"/>
    </source>
</evidence>
<reference evidence="1 2" key="1">
    <citation type="journal article" date="2018" name="Front. Plant Sci.">
        <title>Red Clover (Trifolium pratense) and Zigzag Clover (T. medium) - A Picture of Genomic Similarities and Differences.</title>
        <authorList>
            <person name="Dluhosova J."/>
            <person name="Istvanek J."/>
            <person name="Nedelnik J."/>
            <person name="Repkova J."/>
        </authorList>
    </citation>
    <scope>NUCLEOTIDE SEQUENCE [LARGE SCALE GENOMIC DNA]</scope>
    <source>
        <strain evidence="2">cv. 10/8</strain>
        <tissue evidence="1">Leaf</tissue>
    </source>
</reference>
<name>A0A392M697_9FABA</name>
<gene>
    <name evidence="1" type="ORF">A2U01_0003775</name>
</gene>
<comment type="caution">
    <text evidence="1">The sequence shown here is derived from an EMBL/GenBank/DDBJ whole genome shotgun (WGS) entry which is preliminary data.</text>
</comment>
<protein>
    <submittedName>
        <fullName evidence="1">Putative ribonuclease H protein</fullName>
    </submittedName>
</protein>
<dbReference type="AlphaFoldDB" id="A0A392M697"/>
<sequence>MHPDERKAKVFDLKLANWKARQLSFAGRVTLAKSVIEAIPIYPMMTNKIPKSCLEEIQKLQRNFIWGDRDGVKKYHAIGWEMVTKPKDCGGLGLRRLEVMNQACILKLSWKLASGAKDCWFEVLRGKYDCRALKGEISVKNSASSLWKVMVNLSPQLHNLCFWVVGDGTEIEAWQHAWINEGLRVVEKVAVIPDDLKNIKVSELVDVNGSWNWNMFQGWMPQELKNRIAAILPPSAANGKE</sequence>
<proteinExistence type="predicted"/>
<dbReference type="PANTHER" id="PTHR33116">
    <property type="entry name" value="REVERSE TRANSCRIPTASE ZINC-BINDING DOMAIN-CONTAINING PROTEIN-RELATED-RELATED"/>
    <property type="match status" value="1"/>
</dbReference>